<comment type="similarity">
    <text evidence="1">Belongs to the serpin family.</text>
</comment>
<evidence type="ECO:0000313" key="4">
    <source>
        <dbReference type="Proteomes" id="UP000030661"/>
    </source>
</evidence>
<dbReference type="Pfam" id="PF00079">
    <property type="entry name" value="Serpin"/>
    <property type="match status" value="1"/>
</dbReference>
<organism evidence="3">
    <name type="scientific">Vecturithrix granuli</name>
    <dbReference type="NCBI Taxonomy" id="1499967"/>
    <lineage>
        <taxon>Bacteria</taxon>
        <taxon>Candidatus Moduliflexota</taxon>
        <taxon>Candidatus Vecturitrichia</taxon>
        <taxon>Candidatus Vecturitrichales</taxon>
        <taxon>Candidatus Vecturitrichaceae</taxon>
        <taxon>Candidatus Vecturithrix</taxon>
    </lineage>
</organism>
<dbReference type="InterPro" id="IPR042178">
    <property type="entry name" value="Serpin_sf_1"/>
</dbReference>
<feature type="domain" description="Serpin" evidence="2">
    <location>
        <begin position="49"/>
        <end position="412"/>
    </location>
</feature>
<reference evidence="3" key="1">
    <citation type="journal article" date="2015" name="PeerJ">
        <title>First genomic representation of candidate bacterial phylum KSB3 points to enhanced environmental sensing as a trigger of wastewater bulking.</title>
        <authorList>
            <person name="Sekiguchi Y."/>
            <person name="Ohashi A."/>
            <person name="Parks D.H."/>
            <person name="Yamauchi T."/>
            <person name="Tyson G.W."/>
            <person name="Hugenholtz P."/>
        </authorList>
    </citation>
    <scope>NUCLEOTIDE SEQUENCE [LARGE SCALE GENOMIC DNA]</scope>
</reference>
<accession>A0A081BVP5</accession>
<dbReference type="HOGENOM" id="CLU_023330_0_2_0"/>
<protein>
    <submittedName>
        <fullName evidence="3">Proteinase inhibitor I4, serpin</fullName>
    </submittedName>
</protein>
<dbReference type="InterPro" id="IPR042185">
    <property type="entry name" value="Serpin_sf_2"/>
</dbReference>
<dbReference type="SMART" id="SM00093">
    <property type="entry name" value="SERPIN"/>
    <property type="match status" value="1"/>
</dbReference>
<dbReference type="Gene3D" id="3.30.497.10">
    <property type="entry name" value="Antithrombin, subunit I, domain 2"/>
    <property type="match status" value="1"/>
</dbReference>
<dbReference type="GO" id="GO:0005615">
    <property type="term" value="C:extracellular space"/>
    <property type="evidence" value="ECO:0007669"/>
    <property type="project" value="InterPro"/>
</dbReference>
<dbReference type="MEROPS" id="I04.063"/>
<dbReference type="InterPro" id="IPR036186">
    <property type="entry name" value="Serpin_sf"/>
</dbReference>
<dbReference type="Proteomes" id="UP000030661">
    <property type="component" value="Unassembled WGS sequence"/>
</dbReference>
<dbReference type="CDD" id="cd19590">
    <property type="entry name" value="serpin_thermopin-like"/>
    <property type="match status" value="1"/>
</dbReference>
<dbReference type="PANTHER" id="PTHR11461">
    <property type="entry name" value="SERINE PROTEASE INHIBITOR, SERPIN"/>
    <property type="match status" value="1"/>
</dbReference>
<gene>
    <name evidence="3" type="ORF">U27_03362</name>
</gene>
<dbReference type="EMBL" id="DF820464">
    <property type="protein sequence ID" value="GAK56400.1"/>
    <property type="molecule type" value="Genomic_DNA"/>
</dbReference>
<dbReference type="eggNOG" id="COG4826">
    <property type="taxonomic scope" value="Bacteria"/>
</dbReference>
<sequence length="414" mass="45443">MDAQTILTIIMMFIVVLGISVCHVSTALADSVGKEEIIAVARANNAFAADVYRLLKTTPGNLVFSPYSLFTILTMTQAGAQQNTEAQMTKVLHLPFHSSQMHQALAAWDKALRTSPGTQSSYQLYNANALWSQAGEKLLSEFTVLLQTYYDAEVTMLDFAQSSQHAIDAINTWVQERTQGKIPELLDPQAAVQNLSLVLTNAIYFKGQWQVPFDPEKTGPAPFTLIDGQQVEVPMMRQTANVLYGEDEFVQVLELPYEHSEHVTPLSMFFILPNDPATFTQCEAKLSADNLEQLFAAMQPHKVAVSLPRLNVNSSFSLSEMLIALGMTDAFSLPPADFSGITGGQDIYLSEVLHKVVLEVNEAGSEAAGASAVMMSRGLAPTPVFQADHPFWLLIRDNVTGGILFWGRILDPRG</sequence>
<dbReference type="SUPFAM" id="SSF56574">
    <property type="entry name" value="Serpins"/>
    <property type="match status" value="1"/>
</dbReference>
<proteinExistence type="inferred from homology"/>
<dbReference type="AlphaFoldDB" id="A0A081BVP5"/>
<dbReference type="STRING" id="1499967.U27_03362"/>
<dbReference type="PANTHER" id="PTHR11461:SF211">
    <property type="entry name" value="GH10112P-RELATED"/>
    <property type="match status" value="1"/>
</dbReference>
<evidence type="ECO:0000259" key="2">
    <source>
        <dbReference type="SMART" id="SM00093"/>
    </source>
</evidence>
<evidence type="ECO:0000313" key="3">
    <source>
        <dbReference type="EMBL" id="GAK56400.1"/>
    </source>
</evidence>
<dbReference type="InterPro" id="IPR023796">
    <property type="entry name" value="Serpin_dom"/>
</dbReference>
<dbReference type="InterPro" id="IPR000215">
    <property type="entry name" value="Serpin_fam"/>
</dbReference>
<evidence type="ECO:0000256" key="1">
    <source>
        <dbReference type="RuleBase" id="RU000411"/>
    </source>
</evidence>
<dbReference type="Gene3D" id="2.30.39.10">
    <property type="entry name" value="Alpha-1-antitrypsin, domain 1"/>
    <property type="match status" value="1"/>
</dbReference>
<keyword evidence="4" id="KW-1185">Reference proteome</keyword>
<name>A0A081BVP5_VECG1</name>
<dbReference type="GO" id="GO:0004867">
    <property type="term" value="F:serine-type endopeptidase inhibitor activity"/>
    <property type="evidence" value="ECO:0007669"/>
    <property type="project" value="InterPro"/>
</dbReference>